<keyword evidence="2" id="KW-0732">Signal</keyword>
<sequence>MLQRLAPLALLLASALCIPAQAGLLDKINGAVDDIKRLSSNLPSMGDSTPAKELNPGEGSGGDSTVLPLGLLQYPKSTLDGRVYNPMERVRMPVSVPRRHPDDGWVSPYSVPMEGKVTMVRFSHRTDDSPLLITKHYEAWLAENGFERLMLCEAPCDAADDGSEWEKMVDPSERLSYGLPDNGTYVVGFKKNSMALFGVGRYAGRFVSVVKVVEGTVIDASPWQQVTANRKPPVGVPQSNGSQTAQSDTLNEEVELVASDDLPSRIAESKGFVMVQLTSFDPACPYCTRANPKIDQLAKRYAGKVATWRATWQPWLSMQDDAYIRAQGITGLPATLTFKNGKLVRRLMGDHPLEKMEKELLLGLK</sequence>
<dbReference type="InterPro" id="IPR013766">
    <property type="entry name" value="Thioredoxin_domain"/>
</dbReference>
<dbReference type="STRING" id="1121279.SAMN02745887_00121"/>
<evidence type="ECO:0000256" key="2">
    <source>
        <dbReference type="SAM" id="SignalP"/>
    </source>
</evidence>
<dbReference type="InterPro" id="IPR036249">
    <property type="entry name" value="Thioredoxin-like_sf"/>
</dbReference>
<dbReference type="SUPFAM" id="SSF52833">
    <property type="entry name" value="Thioredoxin-like"/>
    <property type="match status" value="1"/>
</dbReference>
<dbReference type="OrthoDB" id="8748230at2"/>
<evidence type="ECO:0000259" key="3">
    <source>
        <dbReference type="PROSITE" id="PS51352"/>
    </source>
</evidence>
<proteinExistence type="predicted"/>
<dbReference type="EMBL" id="FPKR01000001">
    <property type="protein sequence ID" value="SFZ70243.1"/>
    <property type="molecule type" value="Genomic_DNA"/>
</dbReference>
<feature type="signal peptide" evidence="2">
    <location>
        <begin position="1"/>
        <end position="22"/>
    </location>
</feature>
<accession>A0A1K2H3J8</accession>
<evidence type="ECO:0000313" key="4">
    <source>
        <dbReference type="EMBL" id="SFZ70243.1"/>
    </source>
</evidence>
<dbReference type="AlphaFoldDB" id="A0A1K2H3J8"/>
<dbReference type="Proteomes" id="UP000186513">
    <property type="component" value="Unassembled WGS sequence"/>
</dbReference>
<feature type="region of interest" description="Disordered" evidence="1">
    <location>
        <begin position="228"/>
        <end position="247"/>
    </location>
</feature>
<dbReference type="PROSITE" id="PS51352">
    <property type="entry name" value="THIOREDOXIN_2"/>
    <property type="match status" value="1"/>
</dbReference>
<name>A0A1K2H3J8_9NEIS</name>
<gene>
    <name evidence="4" type="ORF">SAMN02745887_00121</name>
</gene>
<reference evidence="4 5" key="1">
    <citation type="submission" date="2016-11" db="EMBL/GenBank/DDBJ databases">
        <authorList>
            <person name="Jaros S."/>
            <person name="Januszkiewicz K."/>
            <person name="Wedrychowicz H."/>
        </authorList>
    </citation>
    <scope>NUCLEOTIDE SEQUENCE [LARGE SCALE GENOMIC DNA]</scope>
    <source>
        <strain evidence="4 5">DSM 18899</strain>
    </source>
</reference>
<feature type="chain" id="PRO_5012227836" description="Thioredoxin domain-containing protein" evidence="2">
    <location>
        <begin position="23"/>
        <end position="365"/>
    </location>
</feature>
<dbReference type="Gene3D" id="3.40.30.10">
    <property type="entry name" value="Glutaredoxin"/>
    <property type="match status" value="1"/>
</dbReference>
<feature type="region of interest" description="Disordered" evidence="1">
    <location>
        <begin position="40"/>
        <end position="62"/>
    </location>
</feature>
<feature type="domain" description="Thioredoxin" evidence="3">
    <location>
        <begin position="232"/>
        <end position="365"/>
    </location>
</feature>
<dbReference type="RefSeq" id="WP_072426678.1">
    <property type="nucleotide sequence ID" value="NZ_FPKR01000001.1"/>
</dbReference>
<evidence type="ECO:0000256" key="1">
    <source>
        <dbReference type="SAM" id="MobiDB-lite"/>
    </source>
</evidence>
<feature type="compositionally biased region" description="Polar residues" evidence="1">
    <location>
        <begin position="237"/>
        <end position="247"/>
    </location>
</feature>
<protein>
    <recommendedName>
        <fullName evidence="3">Thioredoxin domain-containing protein</fullName>
    </recommendedName>
</protein>
<evidence type="ECO:0000313" key="5">
    <source>
        <dbReference type="Proteomes" id="UP000186513"/>
    </source>
</evidence>
<keyword evidence="5" id="KW-1185">Reference proteome</keyword>
<organism evidence="4 5">
    <name type="scientific">Chitinimonas taiwanensis DSM 18899</name>
    <dbReference type="NCBI Taxonomy" id="1121279"/>
    <lineage>
        <taxon>Bacteria</taxon>
        <taxon>Pseudomonadati</taxon>
        <taxon>Pseudomonadota</taxon>
        <taxon>Betaproteobacteria</taxon>
        <taxon>Neisseriales</taxon>
        <taxon>Chitinibacteraceae</taxon>
        <taxon>Chitinimonas</taxon>
    </lineage>
</organism>
<dbReference type="CDD" id="cd02947">
    <property type="entry name" value="TRX_family"/>
    <property type="match status" value="1"/>
</dbReference>